<organism evidence="2 3">
    <name type="scientific">Pleurodeles waltl</name>
    <name type="common">Iberian ribbed newt</name>
    <dbReference type="NCBI Taxonomy" id="8319"/>
    <lineage>
        <taxon>Eukaryota</taxon>
        <taxon>Metazoa</taxon>
        <taxon>Chordata</taxon>
        <taxon>Craniata</taxon>
        <taxon>Vertebrata</taxon>
        <taxon>Euteleostomi</taxon>
        <taxon>Amphibia</taxon>
        <taxon>Batrachia</taxon>
        <taxon>Caudata</taxon>
        <taxon>Salamandroidea</taxon>
        <taxon>Salamandridae</taxon>
        <taxon>Pleurodelinae</taxon>
        <taxon>Pleurodeles</taxon>
    </lineage>
</organism>
<dbReference type="Proteomes" id="UP001066276">
    <property type="component" value="Chromosome 9"/>
</dbReference>
<evidence type="ECO:0000313" key="2">
    <source>
        <dbReference type="EMBL" id="KAJ1103759.1"/>
    </source>
</evidence>
<gene>
    <name evidence="2" type="ORF">NDU88_001180</name>
</gene>
<proteinExistence type="predicted"/>
<evidence type="ECO:0000256" key="1">
    <source>
        <dbReference type="SAM" id="MobiDB-lite"/>
    </source>
</evidence>
<feature type="compositionally biased region" description="Basic and acidic residues" evidence="1">
    <location>
        <begin position="74"/>
        <end position="86"/>
    </location>
</feature>
<comment type="caution">
    <text evidence="2">The sequence shown here is derived from an EMBL/GenBank/DDBJ whole genome shotgun (WGS) entry which is preliminary data.</text>
</comment>
<protein>
    <submittedName>
        <fullName evidence="2">Uncharacterized protein</fullName>
    </submittedName>
</protein>
<dbReference type="EMBL" id="JANPWB010000013">
    <property type="protein sequence ID" value="KAJ1103759.1"/>
    <property type="molecule type" value="Genomic_DNA"/>
</dbReference>
<evidence type="ECO:0000313" key="3">
    <source>
        <dbReference type="Proteomes" id="UP001066276"/>
    </source>
</evidence>
<sequence length="141" mass="15575">MIRRALEAGVRCFVGLQSLELAELGARGQRVTAGGTVAVVAAAMRRRHASEESARDCSREYCCLTVTRYVNGEHGRKEKPGKERLQRGGRHHRCPQLREAAGPGRVASIQGCLHLVFRSKSLVALYLRKAFPQLDAMPTHI</sequence>
<name>A0AAV7MMR2_PLEWA</name>
<keyword evidence="3" id="KW-1185">Reference proteome</keyword>
<accession>A0AAV7MMR2</accession>
<feature type="region of interest" description="Disordered" evidence="1">
    <location>
        <begin position="74"/>
        <end position="93"/>
    </location>
</feature>
<reference evidence="2" key="1">
    <citation type="journal article" date="2022" name="bioRxiv">
        <title>Sequencing and chromosome-scale assembly of the giantPleurodeles waltlgenome.</title>
        <authorList>
            <person name="Brown T."/>
            <person name="Elewa A."/>
            <person name="Iarovenko S."/>
            <person name="Subramanian E."/>
            <person name="Araus A.J."/>
            <person name="Petzold A."/>
            <person name="Susuki M."/>
            <person name="Suzuki K.-i.T."/>
            <person name="Hayashi T."/>
            <person name="Toyoda A."/>
            <person name="Oliveira C."/>
            <person name="Osipova E."/>
            <person name="Leigh N.D."/>
            <person name="Simon A."/>
            <person name="Yun M.H."/>
        </authorList>
    </citation>
    <scope>NUCLEOTIDE SEQUENCE</scope>
    <source>
        <strain evidence="2">20211129_DDA</strain>
        <tissue evidence="2">Liver</tissue>
    </source>
</reference>
<dbReference type="AlphaFoldDB" id="A0AAV7MMR2"/>